<dbReference type="PIRSF" id="PIRSF014677">
    <property type="entry name" value="UCP014677"/>
    <property type="match status" value="1"/>
</dbReference>
<protein>
    <submittedName>
        <fullName evidence="1">Uncharacterized protein</fullName>
    </submittedName>
</protein>
<dbReference type="PATRIC" id="fig|39777.7.peg.1825"/>
<evidence type="ECO:0000313" key="1">
    <source>
        <dbReference type="EMBL" id="KXA61778.1"/>
    </source>
</evidence>
<accession>A0A133S0U1</accession>
<proteinExistence type="predicted"/>
<dbReference type="AlphaFoldDB" id="A0A133S0U1"/>
<dbReference type="Proteomes" id="UP000070226">
    <property type="component" value="Unassembled WGS sequence"/>
</dbReference>
<evidence type="ECO:0000313" key="2">
    <source>
        <dbReference type="Proteomes" id="UP000070226"/>
    </source>
</evidence>
<dbReference type="STRING" id="39777.B7L28_07180"/>
<dbReference type="EMBL" id="LRQT01000109">
    <property type="protein sequence ID" value="KXA61778.1"/>
    <property type="molecule type" value="Genomic_DNA"/>
</dbReference>
<name>A0A133S0U1_9FIRM</name>
<dbReference type="Pfam" id="PF13289">
    <property type="entry name" value="SIR2_2"/>
    <property type="match status" value="1"/>
</dbReference>
<comment type="caution">
    <text evidence="1">The sequence shown here is derived from an EMBL/GenBank/DDBJ whole genome shotgun (WGS) entry which is preliminary data.</text>
</comment>
<organism evidence="1">
    <name type="scientific">Veillonella atypica</name>
    <dbReference type="NCBI Taxonomy" id="39777"/>
    <lineage>
        <taxon>Bacteria</taxon>
        <taxon>Bacillati</taxon>
        <taxon>Bacillota</taxon>
        <taxon>Negativicutes</taxon>
        <taxon>Veillonellales</taxon>
        <taxon>Veillonellaceae</taxon>
        <taxon>Veillonella</taxon>
    </lineage>
</organism>
<gene>
    <name evidence="1" type="ORF">HMPREF3233_01862</name>
</gene>
<sequence>MNLKTESTKEKLLNIVSSFNTTPFLFIGSGITRRYCNLPSWDSLLEYFSNLLNPSNEFAYPNYKRQANNDYSLLGSIIGEEFDNQWFSNQDLFEMSTTSKDFIKQGTSPFKCAIAEYLQGIMLHNSKYENEEQLLKEVLANNISGIITTNYDTFIEDMMPDFKTYVSQKDLLFSSLQQLGEIYKIHGSVSDPNTIVINKADYTKFDEQSKYLAAKLLTIFIEYPIIFMGYSLSDPNIRKIISDIAACLDTKALEKLSNRFIMITRAKDEDSDIKIQLNQYEVNQIHIPMINIELRNYGDLYEALQTLKPSVPIKLLRLYRESFYEHTLTTTKVKNILVNIDDTHIKPDDLVFTLSKPGTRSLLGLTGIDTKDWYLNILYDTLEFTADDLLTYAYPKLYKANNKLPAYKLLTEATHSYPEIEDNLNTKVSENTEAEDIDKLLNNTLINIKRNRNYTNDTVQTIVDTYPTTKAICEIQYLPQDNINIDELYTFLDSVYHEIPGIFSAPIISTAFKRLIRFYDWLKFGRT</sequence>
<dbReference type="InterPro" id="IPR011202">
    <property type="entry name" value="UCP014677"/>
</dbReference>
<reference evidence="1 2" key="1">
    <citation type="submission" date="2016-01" db="EMBL/GenBank/DDBJ databases">
        <authorList>
            <person name="Oliw E.H."/>
        </authorList>
    </citation>
    <scope>NUCLEOTIDE SEQUENCE [LARGE SCALE GENOMIC DNA]</scope>
    <source>
        <strain evidence="1 2">CMW7756B</strain>
    </source>
</reference>
<dbReference type="RefSeq" id="WP_060807957.1">
    <property type="nucleotide sequence ID" value="NZ_KQ958132.1"/>
</dbReference>